<comment type="caution">
    <text evidence="2">The sequence shown here is derived from an EMBL/GenBank/DDBJ whole genome shotgun (WGS) entry which is preliminary data.</text>
</comment>
<dbReference type="AlphaFoldDB" id="A0A4Y3WNS1"/>
<feature type="transmembrane region" description="Helical" evidence="1">
    <location>
        <begin position="159"/>
        <end position="185"/>
    </location>
</feature>
<proteinExistence type="predicted"/>
<protein>
    <submittedName>
        <fullName evidence="2">Membrane protein</fullName>
    </submittedName>
</protein>
<dbReference type="InterPro" id="IPR021315">
    <property type="entry name" value="Gap/Sap"/>
</dbReference>
<keyword evidence="1" id="KW-0812">Transmembrane</keyword>
<evidence type="ECO:0000313" key="2">
    <source>
        <dbReference type="EMBL" id="GEC20455.1"/>
    </source>
</evidence>
<evidence type="ECO:0000313" key="3">
    <source>
        <dbReference type="Proteomes" id="UP000320338"/>
    </source>
</evidence>
<feature type="transmembrane region" description="Helical" evidence="1">
    <location>
        <begin position="45"/>
        <end position="65"/>
    </location>
</feature>
<dbReference type="OrthoDB" id="4753036at2"/>
<keyword evidence="1" id="KW-1133">Transmembrane helix</keyword>
<name>A0A4Y3WNS1_9PSEU</name>
<feature type="transmembrane region" description="Helical" evidence="1">
    <location>
        <begin position="77"/>
        <end position="94"/>
    </location>
</feature>
<feature type="transmembrane region" description="Helical" evidence="1">
    <location>
        <begin position="205"/>
        <end position="223"/>
    </location>
</feature>
<reference evidence="2 3" key="1">
    <citation type="submission" date="2019-06" db="EMBL/GenBank/DDBJ databases">
        <title>Whole genome shotgun sequence of Pseudonocardia hydrocarbonoxydans NBRC 14498.</title>
        <authorList>
            <person name="Hosoyama A."/>
            <person name="Uohara A."/>
            <person name="Ohji S."/>
            <person name="Ichikawa N."/>
        </authorList>
    </citation>
    <scope>NUCLEOTIDE SEQUENCE [LARGE SCALE GENOMIC DNA]</scope>
    <source>
        <strain evidence="2 3">NBRC 14498</strain>
    </source>
</reference>
<keyword evidence="1" id="KW-0472">Membrane</keyword>
<feature type="transmembrane region" description="Helical" evidence="1">
    <location>
        <begin position="12"/>
        <end position="33"/>
    </location>
</feature>
<dbReference type="EMBL" id="BJNG01000018">
    <property type="protein sequence ID" value="GEC20455.1"/>
    <property type="molecule type" value="Genomic_DNA"/>
</dbReference>
<keyword evidence="3" id="KW-1185">Reference proteome</keyword>
<gene>
    <name evidence="2" type="ORF">PHY01_27380</name>
</gene>
<organism evidence="2 3">
    <name type="scientific">Pseudonocardia hydrocarbonoxydans</name>
    <dbReference type="NCBI Taxonomy" id="76726"/>
    <lineage>
        <taxon>Bacteria</taxon>
        <taxon>Bacillati</taxon>
        <taxon>Actinomycetota</taxon>
        <taxon>Actinomycetes</taxon>
        <taxon>Pseudonocardiales</taxon>
        <taxon>Pseudonocardiaceae</taxon>
        <taxon>Pseudonocardia</taxon>
    </lineage>
</organism>
<accession>A0A4Y3WNS1</accession>
<sequence>MVSGVAGAVGGVLAPAVAVGLSPFGVVGVVLVLGSPHARTSGPAFAAGWVAGLVAVSAVAVALTGDVDEPGSVAANGVGWVELALGVALLYLAARKWRKRRRPGEEVVLPGWMATIGDAGPGRAVGLGVTLMVANPKNLALTVSAAASIGQTDVVGTGLVVAVAAFVVLGSVPVVGAVLAHLVLGERAAAALGSVKEFMIANNDVVVVVLLLVFGFSLVGDGLSDLPQA</sequence>
<evidence type="ECO:0000256" key="1">
    <source>
        <dbReference type="SAM" id="Phobius"/>
    </source>
</evidence>
<dbReference type="Proteomes" id="UP000320338">
    <property type="component" value="Unassembled WGS sequence"/>
</dbReference>
<dbReference type="Pfam" id="PF11139">
    <property type="entry name" value="SfLAP"/>
    <property type="match status" value="1"/>
</dbReference>